<comment type="similarity">
    <text evidence="1">Belongs to the short-chain dehydrogenases/reductases (SDR) family.</text>
</comment>
<dbReference type="eggNOG" id="COG1028">
    <property type="taxonomic scope" value="Bacteria"/>
</dbReference>
<dbReference type="RefSeq" id="WP_037299152.1">
    <property type="nucleotide sequence ID" value="NZ_ATAX01000024.1"/>
</dbReference>
<dbReference type="PATRIC" id="fig|1341157.4.peg.1755"/>
<dbReference type="PRINTS" id="PR00081">
    <property type="entry name" value="GDHRDH"/>
</dbReference>
<organism evidence="4 5">
    <name type="scientific">Ruminococcus flavefaciens 007c</name>
    <dbReference type="NCBI Taxonomy" id="1341157"/>
    <lineage>
        <taxon>Bacteria</taxon>
        <taxon>Bacillati</taxon>
        <taxon>Bacillota</taxon>
        <taxon>Clostridia</taxon>
        <taxon>Eubacteriales</taxon>
        <taxon>Oscillospiraceae</taxon>
        <taxon>Ruminococcus</taxon>
    </lineage>
</organism>
<dbReference type="Pfam" id="PF13561">
    <property type="entry name" value="adh_short_C2"/>
    <property type="match status" value="1"/>
</dbReference>
<evidence type="ECO:0000256" key="3">
    <source>
        <dbReference type="ARBA" id="ARBA00023221"/>
    </source>
</evidence>
<keyword evidence="5" id="KW-1185">Reference proteome</keyword>
<dbReference type="GO" id="GO:0008202">
    <property type="term" value="P:steroid metabolic process"/>
    <property type="evidence" value="ECO:0007669"/>
    <property type="project" value="UniProtKB-KW"/>
</dbReference>
<gene>
    <name evidence="4" type="ORF">RF007C_06615</name>
</gene>
<reference evidence="4 5" key="1">
    <citation type="journal article" date="2014" name="PLoS ONE">
        <title>Rumen cellulosomics: divergent fiber-degrading strategies revealed by comparative genome-wide analysis of six ruminococcal strains.</title>
        <authorList>
            <person name="Dassa B."/>
            <person name="Borovok I."/>
            <person name="Ruimy-Israeli V."/>
            <person name="Lamed R."/>
            <person name="Flint H.J."/>
            <person name="Duncan S.H."/>
            <person name="Henrissat B."/>
            <person name="Coutinho P."/>
            <person name="Morrison M."/>
            <person name="Mosoni P."/>
            <person name="Yeoman C.J."/>
            <person name="White B.A."/>
            <person name="Bayer E.A."/>
        </authorList>
    </citation>
    <scope>NUCLEOTIDE SEQUENCE [LARGE SCALE GENOMIC DNA]</scope>
    <source>
        <strain evidence="4 5">007c</strain>
    </source>
</reference>
<keyword evidence="3" id="KW-0753">Steroid metabolism</keyword>
<dbReference type="InterPro" id="IPR020904">
    <property type="entry name" value="Sc_DH/Rdtase_CS"/>
</dbReference>
<comment type="caution">
    <text evidence="4">The sequence shown here is derived from an EMBL/GenBank/DDBJ whole genome shotgun (WGS) entry which is preliminary data.</text>
</comment>
<evidence type="ECO:0000256" key="2">
    <source>
        <dbReference type="ARBA" id="ARBA00023002"/>
    </source>
</evidence>
<evidence type="ECO:0000313" key="5">
    <source>
        <dbReference type="Proteomes" id="UP000019365"/>
    </source>
</evidence>
<dbReference type="InterPro" id="IPR002347">
    <property type="entry name" value="SDR_fam"/>
</dbReference>
<evidence type="ECO:0000256" key="1">
    <source>
        <dbReference type="ARBA" id="ARBA00006484"/>
    </source>
</evidence>
<dbReference type="PRINTS" id="PR00080">
    <property type="entry name" value="SDRFAMILY"/>
</dbReference>
<proteinExistence type="inferred from homology"/>
<dbReference type="PROSITE" id="PS00061">
    <property type="entry name" value="ADH_SHORT"/>
    <property type="match status" value="1"/>
</dbReference>
<dbReference type="Gene3D" id="3.40.50.720">
    <property type="entry name" value="NAD(P)-binding Rossmann-like Domain"/>
    <property type="match status" value="1"/>
</dbReference>
<dbReference type="AlphaFoldDB" id="W7UQM2"/>
<protein>
    <recommendedName>
        <fullName evidence="6">3-ketoacyl-ACP reductase</fullName>
    </recommendedName>
</protein>
<dbReference type="FunFam" id="3.40.50.720:FF:000173">
    <property type="entry name" value="3-oxoacyl-[acyl-carrier protein] reductase"/>
    <property type="match status" value="1"/>
</dbReference>
<evidence type="ECO:0000313" key="4">
    <source>
        <dbReference type="EMBL" id="EWM53729.1"/>
    </source>
</evidence>
<dbReference type="Proteomes" id="UP000019365">
    <property type="component" value="Unassembled WGS sequence"/>
</dbReference>
<keyword evidence="2" id="KW-0560">Oxidoreductase</keyword>
<dbReference type="NCBIfam" id="NF009466">
    <property type="entry name" value="PRK12826.1-2"/>
    <property type="match status" value="1"/>
</dbReference>
<dbReference type="PANTHER" id="PTHR42879">
    <property type="entry name" value="3-OXOACYL-(ACYL-CARRIER-PROTEIN) REDUCTASE"/>
    <property type="match status" value="1"/>
</dbReference>
<dbReference type="NCBIfam" id="NF047420">
    <property type="entry name" value="EF_P_mod_YmfI"/>
    <property type="match status" value="1"/>
</dbReference>
<evidence type="ECO:0008006" key="6">
    <source>
        <dbReference type="Google" id="ProtNLM"/>
    </source>
</evidence>
<dbReference type="GO" id="GO:0016491">
    <property type="term" value="F:oxidoreductase activity"/>
    <property type="evidence" value="ECO:0007669"/>
    <property type="project" value="UniProtKB-KW"/>
</dbReference>
<dbReference type="InterPro" id="IPR050259">
    <property type="entry name" value="SDR"/>
</dbReference>
<accession>W7UQM2</accession>
<sequence length="234" mass="24937">MRSALVTGGAGGIGEAICRRLAEDGFEVYVNYAHSEEKALKIAKEINGKAIRFDVSGKKEVDSVFCSIGHLDLLVNNAGISEIGLFTDISDDISEKILNINLKGAMNCARAALKNMIKEHNGNIINISSMWGQCGASCEVDYSASKAGMIGFTKALAKEIAPSGIRVNCVAPGFIMTEMNSRFSEEDLSLILEDIPLGIFGKPKHIADAVSFLASDKSEYITGQVLAVNGGMVI</sequence>
<dbReference type="SUPFAM" id="SSF51735">
    <property type="entry name" value="NAD(P)-binding Rossmann-fold domains"/>
    <property type="match status" value="1"/>
</dbReference>
<dbReference type="PANTHER" id="PTHR42879:SF2">
    <property type="entry name" value="3-OXOACYL-[ACYL-CARRIER-PROTEIN] REDUCTASE FABG"/>
    <property type="match status" value="1"/>
</dbReference>
<dbReference type="EMBL" id="ATAX01000024">
    <property type="protein sequence ID" value="EWM53729.1"/>
    <property type="molecule type" value="Genomic_DNA"/>
</dbReference>
<keyword evidence="3" id="KW-0443">Lipid metabolism</keyword>
<name>W7UQM2_RUMFL</name>
<dbReference type="GO" id="GO:0032787">
    <property type="term" value="P:monocarboxylic acid metabolic process"/>
    <property type="evidence" value="ECO:0007669"/>
    <property type="project" value="UniProtKB-ARBA"/>
</dbReference>
<dbReference type="OrthoDB" id="9803333at2"/>
<dbReference type="InterPro" id="IPR036291">
    <property type="entry name" value="NAD(P)-bd_dom_sf"/>
</dbReference>